<protein>
    <submittedName>
        <fullName evidence="1">Uncharacterized protein</fullName>
    </submittedName>
</protein>
<gene>
    <name evidence="1" type="ORF">MEUPH1_LOCUS29031</name>
</gene>
<evidence type="ECO:0000313" key="1">
    <source>
        <dbReference type="EMBL" id="CAI6375548.1"/>
    </source>
</evidence>
<dbReference type="EMBL" id="CARXXK010001349">
    <property type="protein sequence ID" value="CAI6375548.1"/>
    <property type="molecule type" value="Genomic_DNA"/>
</dbReference>
<reference evidence="1 2" key="1">
    <citation type="submission" date="2023-01" db="EMBL/GenBank/DDBJ databases">
        <authorList>
            <person name="Whitehead M."/>
        </authorList>
    </citation>
    <scope>NUCLEOTIDE SEQUENCE [LARGE SCALE GENOMIC DNA]</scope>
</reference>
<dbReference type="Proteomes" id="UP001160148">
    <property type="component" value="Unassembled WGS sequence"/>
</dbReference>
<proteinExistence type="predicted"/>
<keyword evidence="2" id="KW-1185">Reference proteome</keyword>
<sequence length="111" mass="12733">MLNKSSNLLINHYFGNNAEKKISTDSLKKLSHAIAFLFPNESKETYYTLYKKLSNKLTPAHGKLWDKYCNMRKEIRNSTKQSDGIRNELDTIGKEQLAINNKGIHTSIIMA</sequence>
<accession>A0AAV0Y474</accession>
<comment type="caution">
    <text evidence="1">The sequence shown here is derived from an EMBL/GenBank/DDBJ whole genome shotgun (WGS) entry which is preliminary data.</text>
</comment>
<name>A0AAV0Y474_9HEMI</name>
<organism evidence="1 2">
    <name type="scientific">Macrosiphum euphorbiae</name>
    <name type="common">potato aphid</name>
    <dbReference type="NCBI Taxonomy" id="13131"/>
    <lineage>
        <taxon>Eukaryota</taxon>
        <taxon>Metazoa</taxon>
        <taxon>Ecdysozoa</taxon>
        <taxon>Arthropoda</taxon>
        <taxon>Hexapoda</taxon>
        <taxon>Insecta</taxon>
        <taxon>Pterygota</taxon>
        <taxon>Neoptera</taxon>
        <taxon>Paraneoptera</taxon>
        <taxon>Hemiptera</taxon>
        <taxon>Sternorrhyncha</taxon>
        <taxon>Aphidomorpha</taxon>
        <taxon>Aphidoidea</taxon>
        <taxon>Aphididae</taxon>
        <taxon>Macrosiphini</taxon>
        <taxon>Macrosiphum</taxon>
    </lineage>
</organism>
<dbReference type="AlphaFoldDB" id="A0AAV0Y474"/>
<evidence type="ECO:0000313" key="2">
    <source>
        <dbReference type="Proteomes" id="UP001160148"/>
    </source>
</evidence>